<dbReference type="OrthoDB" id="9803333at2"/>
<dbReference type="PRINTS" id="PR00081">
    <property type="entry name" value="GDHRDH"/>
</dbReference>
<dbReference type="PRINTS" id="PR00080">
    <property type="entry name" value="SDRFAMILY"/>
</dbReference>
<comment type="similarity">
    <text evidence="1">Belongs to the short-chain dehydrogenases/reductases (SDR) family.</text>
</comment>
<organism evidence="3 4">
    <name type="scientific">Vagococcus penaei</name>
    <dbReference type="NCBI Taxonomy" id="633807"/>
    <lineage>
        <taxon>Bacteria</taxon>
        <taxon>Bacillati</taxon>
        <taxon>Bacillota</taxon>
        <taxon>Bacilli</taxon>
        <taxon>Lactobacillales</taxon>
        <taxon>Enterococcaceae</taxon>
        <taxon>Vagococcus</taxon>
    </lineage>
</organism>
<dbReference type="EMBL" id="CP019609">
    <property type="protein sequence ID" value="AQP52809.1"/>
    <property type="molecule type" value="Genomic_DNA"/>
</dbReference>
<dbReference type="GO" id="GO:0016616">
    <property type="term" value="F:oxidoreductase activity, acting on the CH-OH group of donors, NAD or NADP as acceptor"/>
    <property type="evidence" value="ECO:0007669"/>
    <property type="project" value="TreeGrafter"/>
</dbReference>
<dbReference type="InterPro" id="IPR020904">
    <property type="entry name" value="Sc_DH/Rdtase_CS"/>
</dbReference>
<dbReference type="PANTHER" id="PTHR42760:SF115">
    <property type="entry name" value="3-OXOACYL-[ACYL-CARRIER-PROTEIN] REDUCTASE FABG"/>
    <property type="match status" value="1"/>
</dbReference>
<dbReference type="SUPFAM" id="SSF51735">
    <property type="entry name" value="NAD(P)-binding Rossmann-fold domains"/>
    <property type="match status" value="1"/>
</dbReference>
<dbReference type="CDD" id="cd05233">
    <property type="entry name" value="SDR_c"/>
    <property type="match status" value="1"/>
</dbReference>
<gene>
    <name evidence="3" type="ORF">BW732_00300</name>
</gene>
<dbReference type="Gene3D" id="3.40.50.720">
    <property type="entry name" value="NAD(P)-binding Rossmann-like Domain"/>
    <property type="match status" value="1"/>
</dbReference>
<dbReference type="AlphaFoldDB" id="A0A1Q2D381"/>
<evidence type="ECO:0000313" key="3">
    <source>
        <dbReference type="EMBL" id="AQP52809.1"/>
    </source>
</evidence>
<keyword evidence="2" id="KW-0560">Oxidoreductase</keyword>
<dbReference type="Proteomes" id="UP000188246">
    <property type="component" value="Chromosome"/>
</dbReference>
<dbReference type="GO" id="GO:0008206">
    <property type="term" value="P:bile acid metabolic process"/>
    <property type="evidence" value="ECO:0007669"/>
    <property type="project" value="UniProtKB-ARBA"/>
</dbReference>
<protein>
    <submittedName>
        <fullName evidence="3">D-threitol dehydrogenase</fullName>
    </submittedName>
</protein>
<name>A0A1Q2D381_9ENTE</name>
<dbReference type="NCBIfam" id="NF005309">
    <property type="entry name" value="PRK06841.1"/>
    <property type="match status" value="1"/>
</dbReference>
<dbReference type="InterPro" id="IPR002347">
    <property type="entry name" value="SDR_fam"/>
</dbReference>
<sequence>MDFKTFDINFGLENKVAIITGGLSGIGSAIGELYVKKGAKLAIFDINPDTPELVEEQFGTKAIGFAVDVTSKEQVMNAVKETMNHFKKIDILVNSAGVCFLDDAENLSETEWDLTFNINVKGSFLVAQAVGNEMIQSGGGKIINMASQAALVALDNHVAYAASKGAILSMTKVLAYEWAQYSINVNCLSPTIVLTELGKKAWAGQVGEDMKQQIPIGRFGYPEEVAASALFLASDASNLMTGENMVIDGGYTIK</sequence>
<accession>A0A1Q2D381</accession>
<dbReference type="Pfam" id="PF13561">
    <property type="entry name" value="adh_short_C2"/>
    <property type="match status" value="1"/>
</dbReference>
<reference evidence="3 4" key="1">
    <citation type="journal article" date="2010" name="Int. J. Syst. Evol. Microbiol.">
        <title>Vagococcus penaei sp. nov., isolated from spoilage microbiota of cooked shrimp (Penaeus vannamei).</title>
        <authorList>
            <person name="Jaffres E."/>
            <person name="Prevost H."/>
            <person name="Rossero A."/>
            <person name="Joffraud J.J."/>
            <person name="Dousset X."/>
        </authorList>
    </citation>
    <scope>NUCLEOTIDE SEQUENCE [LARGE SCALE GENOMIC DNA]</scope>
    <source>
        <strain evidence="3 4">CD276</strain>
    </source>
</reference>
<keyword evidence="4" id="KW-1185">Reference proteome</keyword>
<dbReference type="KEGG" id="vpi:BW732_00300"/>
<evidence type="ECO:0000313" key="4">
    <source>
        <dbReference type="Proteomes" id="UP000188246"/>
    </source>
</evidence>
<dbReference type="PANTHER" id="PTHR42760">
    <property type="entry name" value="SHORT-CHAIN DEHYDROGENASES/REDUCTASES FAMILY MEMBER"/>
    <property type="match status" value="1"/>
</dbReference>
<dbReference type="RefSeq" id="WP_077274914.1">
    <property type="nucleotide sequence ID" value="NZ_CP019609.1"/>
</dbReference>
<dbReference type="STRING" id="633807.BW732_00300"/>
<dbReference type="InterPro" id="IPR036291">
    <property type="entry name" value="NAD(P)-bd_dom_sf"/>
</dbReference>
<evidence type="ECO:0000256" key="2">
    <source>
        <dbReference type="ARBA" id="ARBA00023002"/>
    </source>
</evidence>
<dbReference type="PROSITE" id="PS00061">
    <property type="entry name" value="ADH_SHORT"/>
    <property type="match status" value="1"/>
</dbReference>
<dbReference type="FunFam" id="3.40.50.720:FF:000084">
    <property type="entry name" value="Short-chain dehydrogenase reductase"/>
    <property type="match status" value="1"/>
</dbReference>
<dbReference type="NCBIfam" id="NF005559">
    <property type="entry name" value="PRK07231.1"/>
    <property type="match status" value="1"/>
</dbReference>
<evidence type="ECO:0000256" key="1">
    <source>
        <dbReference type="ARBA" id="ARBA00006484"/>
    </source>
</evidence>
<proteinExistence type="inferred from homology"/>